<keyword evidence="1" id="KW-0812">Transmembrane</keyword>
<feature type="transmembrane region" description="Helical" evidence="1">
    <location>
        <begin position="33"/>
        <end position="53"/>
    </location>
</feature>
<protein>
    <submittedName>
        <fullName evidence="2">Uncharacterized protein</fullName>
    </submittedName>
</protein>
<keyword evidence="1" id="KW-0472">Membrane</keyword>
<gene>
    <name evidence="2" type="ORF">GCM10010497_28500</name>
</gene>
<sequence>MGPFVHRYRAWITGALVAAALAGYVFWPHPTGWVVLGLALALLLALALVEFLAAEAPADAPPPEPAAPPT</sequence>
<name>A0AAV4KJJ5_9ACTN</name>
<dbReference type="GeneID" id="300356962"/>
<accession>A0AAV4KJJ5</accession>
<dbReference type="AlphaFoldDB" id="A0AAV4KJJ5"/>
<feature type="transmembrane region" description="Helical" evidence="1">
    <location>
        <begin position="7"/>
        <end position="27"/>
    </location>
</feature>
<keyword evidence="1" id="KW-1133">Transmembrane helix</keyword>
<dbReference type="EMBL" id="BMSJ01000004">
    <property type="protein sequence ID" value="GGR24559.1"/>
    <property type="molecule type" value="Genomic_DNA"/>
</dbReference>
<organism evidence="2 3">
    <name type="scientific">Streptomyces cinereoruber</name>
    <dbReference type="NCBI Taxonomy" id="67260"/>
    <lineage>
        <taxon>Bacteria</taxon>
        <taxon>Bacillati</taxon>
        <taxon>Actinomycetota</taxon>
        <taxon>Actinomycetes</taxon>
        <taxon>Kitasatosporales</taxon>
        <taxon>Streptomycetaceae</taxon>
        <taxon>Streptomyces</taxon>
    </lineage>
</organism>
<evidence type="ECO:0000256" key="1">
    <source>
        <dbReference type="SAM" id="Phobius"/>
    </source>
</evidence>
<dbReference type="Proteomes" id="UP000642014">
    <property type="component" value="Unassembled WGS sequence"/>
</dbReference>
<evidence type="ECO:0000313" key="3">
    <source>
        <dbReference type="Proteomes" id="UP000642014"/>
    </source>
</evidence>
<proteinExistence type="predicted"/>
<dbReference type="RefSeq" id="WP_062757381.1">
    <property type="nucleotide sequence ID" value="NZ_BMSJ01000004.1"/>
</dbReference>
<reference evidence="2 3" key="1">
    <citation type="journal article" date="2014" name="Int. J. Syst. Evol. Microbiol.">
        <title>Complete genome sequence of Corynebacterium casei LMG S-19264T (=DSM 44701T), isolated from a smear-ripened cheese.</title>
        <authorList>
            <consortium name="US DOE Joint Genome Institute (JGI-PGF)"/>
            <person name="Walter F."/>
            <person name="Albersmeier A."/>
            <person name="Kalinowski J."/>
            <person name="Ruckert C."/>
        </authorList>
    </citation>
    <scope>NUCLEOTIDE SEQUENCE [LARGE SCALE GENOMIC DNA]</scope>
    <source>
        <strain evidence="2 3">JCM 4205</strain>
    </source>
</reference>
<evidence type="ECO:0000313" key="2">
    <source>
        <dbReference type="EMBL" id="GGR24559.1"/>
    </source>
</evidence>
<comment type="caution">
    <text evidence="2">The sequence shown here is derived from an EMBL/GenBank/DDBJ whole genome shotgun (WGS) entry which is preliminary data.</text>
</comment>